<evidence type="ECO:0000256" key="1">
    <source>
        <dbReference type="SAM" id="Phobius"/>
    </source>
</evidence>
<evidence type="ECO:0000313" key="3">
    <source>
        <dbReference type="Proteomes" id="UP000236649"/>
    </source>
</evidence>
<evidence type="ECO:0008006" key="4">
    <source>
        <dbReference type="Google" id="ProtNLM"/>
    </source>
</evidence>
<dbReference type="Proteomes" id="UP000236649">
    <property type="component" value="Chromosome 1"/>
</dbReference>
<protein>
    <recommendedName>
        <fullName evidence="4">Holin</fullName>
    </recommendedName>
</protein>
<dbReference type="GeneID" id="55528581"/>
<keyword evidence="1" id="KW-0812">Transmembrane</keyword>
<gene>
    <name evidence="2" type="ORF">C2L64_09530</name>
</gene>
<dbReference type="EMBL" id="CP026105">
    <property type="protein sequence ID" value="AUT68538.1"/>
    <property type="molecule type" value="Genomic_DNA"/>
</dbReference>
<sequence>MNKTSSLITGGLTVSAAELVPAVEWILGGCRGPVPASVSSLVAGLVAAGIHAAYNVVAARAAAKTQFATAPLINPVNVISPAVSVPAGAHQ</sequence>
<dbReference type="AlphaFoldDB" id="A0AAN1J8C0"/>
<accession>A0AAN1J8C0</accession>
<dbReference type="KEGG" id="phs:C2L64_09530"/>
<dbReference type="RefSeq" id="WP_090838945.1">
    <property type="nucleotide sequence ID" value="NZ_CADFGJ010000009.1"/>
</dbReference>
<keyword evidence="1" id="KW-1133">Transmembrane helix</keyword>
<name>A0AAN1J8C0_9BURK</name>
<reference evidence="2 3" key="1">
    <citation type="submission" date="2018-01" db="EMBL/GenBank/DDBJ databases">
        <title>Species boundaries and ecological features among Paraburkholderia terrae DSMZ17804T, P. hospita DSMZ17164T and P. caribensis DSMZ13236T.</title>
        <authorList>
            <person name="Pratama A.A."/>
        </authorList>
    </citation>
    <scope>NUCLEOTIDE SEQUENCE [LARGE SCALE GENOMIC DNA]</scope>
    <source>
        <strain evidence="2 3">DSM 17164</strain>
    </source>
</reference>
<feature type="transmembrane region" description="Helical" evidence="1">
    <location>
        <begin position="38"/>
        <end position="57"/>
    </location>
</feature>
<organism evidence="2 3">
    <name type="scientific">Paraburkholderia hospita</name>
    <dbReference type="NCBI Taxonomy" id="169430"/>
    <lineage>
        <taxon>Bacteria</taxon>
        <taxon>Pseudomonadati</taxon>
        <taxon>Pseudomonadota</taxon>
        <taxon>Betaproteobacteria</taxon>
        <taxon>Burkholderiales</taxon>
        <taxon>Burkholderiaceae</taxon>
        <taxon>Paraburkholderia</taxon>
    </lineage>
</organism>
<proteinExistence type="predicted"/>
<keyword evidence="1" id="KW-0472">Membrane</keyword>
<evidence type="ECO:0000313" key="2">
    <source>
        <dbReference type="EMBL" id="AUT68538.1"/>
    </source>
</evidence>